<dbReference type="RefSeq" id="XP_014678377.1">
    <property type="nucleotide sequence ID" value="XM_014822891.1"/>
</dbReference>
<dbReference type="InterPro" id="IPR039761">
    <property type="entry name" value="Bms1/Tsr1"/>
</dbReference>
<keyword evidence="2" id="KW-1185">Reference proteome</keyword>
<accession>A0ABM1F1Q6</accession>
<reference evidence="3" key="1">
    <citation type="submission" date="2025-08" db="UniProtKB">
        <authorList>
            <consortium name="RefSeq"/>
        </authorList>
    </citation>
    <scope>IDENTIFICATION</scope>
</reference>
<evidence type="ECO:0000259" key="1">
    <source>
        <dbReference type="Pfam" id="PF04950"/>
    </source>
</evidence>
<dbReference type="GeneID" id="106818167"/>
<feature type="domain" description="Ribosome biogenesis protein BMS1/TSR1 C-terminal" evidence="1">
    <location>
        <begin position="1"/>
        <end position="61"/>
    </location>
</feature>
<protein>
    <submittedName>
        <fullName evidence="3">Ribosome biogenesis protein BMS1 homolog</fullName>
    </submittedName>
</protein>
<organism evidence="2 3">
    <name type="scientific">Priapulus caudatus</name>
    <name type="common">Priapulid worm</name>
    <dbReference type="NCBI Taxonomy" id="37621"/>
    <lineage>
        <taxon>Eukaryota</taxon>
        <taxon>Metazoa</taxon>
        <taxon>Ecdysozoa</taxon>
        <taxon>Scalidophora</taxon>
        <taxon>Priapulida</taxon>
        <taxon>Priapulimorpha</taxon>
        <taxon>Priapulimorphida</taxon>
        <taxon>Priapulidae</taxon>
        <taxon>Priapulus</taxon>
    </lineage>
</organism>
<evidence type="ECO:0000313" key="3">
    <source>
        <dbReference type="RefSeq" id="XP_014678377.1"/>
    </source>
</evidence>
<name>A0ABM1F1Q6_PRICU</name>
<dbReference type="PANTHER" id="PTHR12858">
    <property type="entry name" value="RIBOSOME BIOGENESIS PROTEIN"/>
    <property type="match status" value="1"/>
</dbReference>
<evidence type="ECO:0000313" key="2">
    <source>
        <dbReference type="Proteomes" id="UP000695022"/>
    </source>
</evidence>
<proteinExistence type="predicted"/>
<sequence length="229" mass="27006">MFNSALEVAKFEGAGVRTVSGLRGQIKKAARAPDGAFRATFEDKILISDIVFLRTWYRVEVPHFYNLVTTLLLPREQKLKWSGMKTLGALKKERGLQFEPNTDSLYRPVERKKRAFKPLVVPKELQRKLPFKDKPKTFVKKRDEFESQRVAVVREPREAKIVNMMKMIKAVHEHKLRQRRVAMRQRVEKHRQQMAKEEVIRLRKQKELKKHVHKVLGQLEKKKLASMKD</sequence>
<gene>
    <name evidence="3" type="primary">LOC106818167</name>
</gene>
<dbReference type="Pfam" id="PF04950">
    <property type="entry name" value="RIBIOP_C"/>
    <property type="match status" value="1"/>
</dbReference>
<dbReference type="Proteomes" id="UP000695022">
    <property type="component" value="Unplaced"/>
</dbReference>
<dbReference type="InterPro" id="IPR007034">
    <property type="entry name" value="BMS1_TSR1_C"/>
</dbReference>
<dbReference type="PANTHER" id="PTHR12858:SF2">
    <property type="entry name" value="RIBOSOME BIOGENESIS PROTEIN BMS1 HOMOLOG"/>
    <property type="match status" value="1"/>
</dbReference>